<evidence type="ECO:0000256" key="1">
    <source>
        <dbReference type="SAM" id="Phobius"/>
    </source>
</evidence>
<dbReference type="EMBL" id="LAZR01000885">
    <property type="protein sequence ID" value="KKN55426.1"/>
    <property type="molecule type" value="Genomic_DNA"/>
</dbReference>
<dbReference type="GO" id="GO:0008324">
    <property type="term" value="F:monoatomic cation transmembrane transporter activity"/>
    <property type="evidence" value="ECO:0007669"/>
    <property type="project" value="InterPro"/>
</dbReference>
<dbReference type="InterPro" id="IPR036721">
    <property type="entry name" value="RCK_C_sf"/>
</dbReference>
<dbReference type="InterPro" id="IPR006037">
    <property type="entry name" value="RCK_C"/>
</dbReference>
<name>A0A0F9U277_9ZZZZ</name>
<protein>
    <recommendedName>
        <fullName evidence="2">RCK C-terminal domain-containing protein</fullName>
    </recommendedName>
</protein>
<proteinExistence type="predicted"/>
<dbReference type="SUPFAM" id="SSF116726">
    <property type="entry name" value="TrkA C-terminal domain-like"/>
    <property type="match status" value="1"/>
</dbReference>
<dbReference type="GO" id="GO:0006813">
    <property type="term" value="P:potassium ion transport"/>
    <property type="evidence" value="ECO:0007669"/>
    <property type="project" value="InterPro"/>
</dbReference>
<sequence length="225" mass="25186">MSSIYFLVPTLIAIIISMLIVRAGAIALMMTGMSFDQAKFQALSAFSGTGFTTREAERVVKHAQRRKIITWLMILGNAGIVTMIVTATSSFANTKGLEVGVNALFLMFGIWLIYFIAKHSTLTRYWEVFARKHLARLKLFDEDAAVDEMLHITEGYGVVRIQLLENSIFIGKPLAELNVGLLKSFILGIERGNEWHPVPRSDMKPKIGDFLVIYGQLDDLADHFS</sequence>
<feature type="transmembrane region" description="Helical" evidence="1">
    <location>
        <begin position="99"/>
        <end position="117"/>
    </location>
</feature>
<keyword evidence="1" id="KW-1133">Transmembrane helix</keyword>
<dbReference type="PROSITE" id="PS51202">
    <property type="entry name" value="RCK_C"/>
    <property type="match status" value="1"/>
</dbReference>
<dbReference type="Pfam" id="PF02080">
    <property type="entry name" value="TrkA_C"/>
    <property type="match status" value="1"/>
</dbReference>
<gene>
    <name evidence="3" type="ORF">LCGC14_0582380</name>
</gene>
<evidence type="ECO:0000259" key="2">
    <source>
        <dbReference type="PROSITE" id="PS51202"/>
    </source>
</evidence>
<organism evidence="3">
    <name type="scientific">marine sediment metagenome</name>
    <dbReference type="NCBI Taxonomy" id="412755"/>
    <lineage>
        <taxon>unclassified sequences</taxon>
        <taxon>metagenomes</taxon>
        <taxon>ecological metagenomes</taxon>
    </lineage>
</organism>
<accession>A0A0F9U277</accession>
<feature type="transmembrane region" description="Helical" evidence="1">
    <location>
        <begin position="6"/>
        <end position="30"/>
    </location>
</feature>
<evidence type="ECO:0000313" key="3">
    <source>
        <dbReference type="EMBL" id="KKN55426.1"/>
    </source>
</evidence>
<feature type="transmembrane region" description="Helical" evidence="1">
    <location>
        <begin position="68"/>
        <end position="87"/>
    </location>
</feature>
<comment type="caution">
    <text evidence="3">The sequence shown here is derived from an EMBL/GenBank/DDBJ whole genome shotgun (WGS) entry which is preliminary data.</text>
</comment>
<feature type="domain" description="RCK C-terminal" evidence="2">
    <location>
        <begin position="146"/>
        <end position="225"/>
    </location>
</feature>
<reference evidence="3" key="1">
    <citation type="journal article" date="2015" name="Nature">
        <title>Complex archaea that bridge the gap between prokaryotes and eukaryotes.</title>
        <authorList>
            <person name="Spang A."/>
            <person name="Saw J.H."/>
            <person name="Jorgensen S.L."/>
            <person name="Zaremba-Niedzwiedzka K."/>
            <person name="Martijn J."/>
            <person name="Lind A.E."/>
            <person name="van Eijk R."/>
            <person name="Schleper C."/>
            <person name="Guy L."/>
            <person name="Ettema T.J."/>
        </authorList>
    </citation>
    <scope>NUCLEOTIDE SEQUENCE</scope>
</reference>
<keyword evidence="1" id="KW-0472">Membrane</keyword>
<dbReference type="Gene3D" id="3.30.70.1450">
    <property type="entry name" value="Regulator of K+ conductance, C-terminal domain"/>
    <property type="match status" value="1"/>
</dbReference>
<keyword evidence="1" id="KW-0812">Transmembrane</keyword>
<dbReference type="AlphaFoldDB" id="A0A0F9U277"/>